<dbReference type="GO" id="GO:0005524">
    <property type="term" value="F:ATP binding"/>
    <property type="evidence" value="ECO:0007669"/>
    <property type="project" value="UniProtKB-KW"/>
</dbReference>
<evidence type="ECO:0000256" key="5">
    <source>
        <dbReference type="ARBA" id="ARBA00022777"/>
    </source>
</evidence>
<sequence length="279" mass="28859">MHPATPAAPPALGPGLTALVPIAHGSTATVYRALQASVGRPVAVKIDNRTLDTERDRRRFRDEANATGRVSGHPHVIDLFDAAVSPAGHPYLVMELCNGSYSDDVGALSPAQVRSVGIRIASALTAAHAAGVLHRDVKPGNILHTRFGTPVLADFGLAVLLDQRDGTEALDPLTPAYAAPESVADAVALPSGDVYSLAATLYALLGGHPPRLPGPGVPTTATLLELYDQPVPGLPDVPDALLAVLRQALATDPDRRPSAAEFGQLLADARVSAPPEPVG</sequence>
<dbReference type="PROSITE" id="PS50011">
    <property type="entry name" value="PROTEIN_KINASE_DOM"/>
    <property type="match status" value="1"/>
</dbReference>
<accession>A0A810KZC6</accession>
<dbReference type="GO" id="GO:0004674">
    <property type="term" value="F:protein serine/threonine kinase activity"/>
    <property type="evidence" value="ECO:0007669"/>
    <property type="project" value="UniProtKB-KW"/>
</dbReference>
<dbReference type="CDD" id="cd14014">
    <property type="entry name" value="STKc_PknB_like"/>
    <property type="match status" value="1"/>
</dbReference>
<protein>
    <recommendedName>
        <fullName evidence="1">non-specific serine/threonine protein kinase</fullName>
        <ecNumber evidence="1">2.7.11.1</ecNumber>
    </recommendedName>
</protein>
<keyword evidence="6" id="KW-0067">ATP-binding</keyword>
<evidence type="ECO:0000259" key="7">
    <source>
        <dbReference type="PROSITE" id="PS50011"/>
    </source>
</evidence>
<dbReference type="KEGG" id="aser:Asera_16790"/>
<dbReference type="AlphaFoldDB" id="A0A810KZC6"/>
<keyword evidence="4" id="KW-0547">Nucleotide-binding</keyword>
<dbReference type="EMBL" id="AP023354">
    <property type="protein sequence ID" value="BCJ27571.1"/>
    <property type="molecule type" value="Genomic_DNA"/>
</dbReference>
<dbReference type="PANTHER" id="PTHR43289:SF6">
    <property type="entry name" value="SERINE_THREONINE-PROTEIN KINASE NEKL-3"/>
    <property type="match status" value="1"/>
</dbReference>
<dbReference type="EC" id="2.7.11.1" evidence="1"/>
<dbReference type="Pfam" id="PF00069">
    <property type="entry name" value="Pkinase"/>
    <property type="match status" value="1"/>
</dbReference>
<dbReference type="SUPFAM" id="SSF56112">
    <property type="entry name" value="Protein kinase-like (PK-like)"/>
    <property type="match status" value="1"/>
</dbReference>
<organism evidence="8 9">
    <name type="scientific">Actinocatenispora sera</name>
    <dbReference type="NCBI Taxonomy" id="390989"/>
    <lineage>
        <taxon>Bacteria</taxon>
        <taxon>Bacillati</taxon>
        <taxon>Actinomycetota</taxon>
        <taxon>Actinomycetes</taxon>
        <taxon>Micromonosporales</taxon>
        <taxon>Micromonosporaceae</taxon>
        <taxon>Actinocatenispora</taxon>
    </lineage>
</organism>
<dbReference type="Gene3D" id="1.10.510.10">
    <property type="entry name" value="Transferase(Phosphotransferase) domain 1"/>
    <property type="match status" value="1"/>
</dbReference>
<evidence type="ECO:0000256" key="2">
    <source>
        <dbReference type="ARBA" id="ARBA00022527"/>
    </source>
</evidence>
<keyword evidence="3" id="KW-0808">Transferase</keyword>
<name>A0A810KZC6_9ACTN</name>
<keyword evidence="2" id="KW-0723">Serine/threonine-protein kinase</keyword>
<evidence type="ECO:0000256" key="3">
    <source>
        <dbReference type="ARBA" id="ARBA00022679"/>
    </source>
</evidence>
<proteinExistence type="predicted"/>
<keyword evidence="5" id="KW-0418">Kinase</keyword>
<evidence type="ECO:0000256" key="1">
    <source>
        <dbReference type="ARBA" id="ARBA00012513"/>
    </source>
</evidence>
<reference evidence="8" key="1">
    <citation type="submission" date="2020-08" db="EMBL/GenBank/DDBJ databases">
        <title>Whole genome shotgun sequence of Actinocatenispora sera NBRC 101916.</title>
        <authorList>
            <person name="Komaki H."/>
            <person name="Tamura T."/>
        </authorList>
    </citation>
    <scope>NUCLEOTIDE SEQUENCE</scope>
    <source>
        <strain evidence="8">NBRC 101916</strain>
    </source>
</reference>
<dbReference type="Gene3D" id="3.30.200.20">
    <property type="entry name" value="Phosphorylase Kinase, domain 1"/>
    <property type="match status" value="1"/>
</dbReference>
<dbReference type="Proteomes" id="UP000680750">
    <property type="component" value="Chromosome"/>
</dbReference>
<dbReference type="SMART" id="SM00220">
    <property type="entry name" value="S_TKc"/>
    <property type="match status" value="1"/>
</dbReference>
<dbReference type="InterPro" id="IPR000719">
    <property type="entry name" value="Prot_kinase_dom"/>
</dbReference>
<feature type="domain" description="Protein kinase" evidence="7">
    <location>
        <begin position="16"/>
        <end position="271"/>
    </location>
</feature>
<gene>
    <name evidence="8" type="ORF">Asera_16790</name>
</gene>
<dbReference type="InterPro" id="IPR011009">
    <property type="entry name" value="Kinase-like_dom_sf"/>
</dbReference>
<evidence type="ECO:0000256" key="6">
    <source>
        <dbReference type="ARBA" id="ARBA00022840"/>
    </source>
</evidence>
<evidence type="ECO:0000313" key="9">
    <source>
        <dbReference type="Proteomes" id="UP000680750"/>
    </source>
</evidence>
<evidence type="ECO:0000313" key="8">
    <source>
        <dbReference type="EMBL" id="BCJ27571.1"/>
    </source>
</evidence>
<keyword evidence="9" id="KW-1185">Reference proteome</keyword>
<dbReference type="RefSeq" id="WP_212804535.1">
    <property type="nucleotide sequence ID" value="NZ_AP023354.1"/>
</dbReference>
<evidence type="ECO:0000256" key="4">
    <source>
        <dbReference type="ARBA" id="ARBA00022741"/>
    </source>
</evidence>
<dbReference type="PANTHER" id="PTHR43289">
    <property type="entry name" value="MITOGEN-ACTIVATED PROTEIN KINASE KINASE KINASE 20-RELATED"/>
    <property type="match status" value="1"/>
</dbReference>